<dbReference type="InterPro" id="IPR010982">
    <property type="entry name" value="Lambda_DNA-bd_dom_sf"/>
</dbReference>
<accession>A0ABV0BV17</accession>
<dbReference type="SUPFAM" id="SSF53822">
    <property type="entry name" value="Periplasmic binding protein-like I"/>
    <property type="match status" value="1"/>
</dbReference>
<evidence type="ECO:0000256" key="1">
    <source>
        <dbReference type="ARBA" id="ARBA00023015"/>
    </source>
</evidence>
<dbReference type="InterPro" id="IPR001761">
    <property type="entry name" value="Peripla_BP/Lac1_sug-bd_dom"/>
</dbReference>
<dbReference type="SMART" id="SM00354">
    <property type="entry name" value="HTH_LACI"/>
    <property type="match status" value="1"/>
</dbReference>
<keyword evidence="6" id="KW-1185">Reference proteome</keyword>
<dbReference type="Pfam" id="PF00532">
    <property type="entry name" value="Peripla_BP_1"/>
    <property type="match status" value="1"/>
</dbReference>
<dbReference type="RefSeq" id="WP_132771020.1">
    <property type="nucleotide sequence ID" value="NZ_JAOQNK010000001.1"/>
</dbReference>
<evidence type="ECO:0000313" key="6">
    <source>
        <dbReference type="Proteomes" id="UP001409291"/>
    </source>
</evidence>
<dbReference type="InterPro" id="IPR028082">
    <property type="entry name" value="Peripla_BP_I"/>
</dbReference>
<keyword evidence="1" id="KW-0805">Transcription regulation</keyword>
<dbReference type="GO" id="GO:0003677">
    <property type="term" value="F:DNA binding"/>
    <property type="evidence" value="ECO:0007669"/>
    <property type="project" value="UniProtKB-KW"/>
</dbReference>
<dbReference type="CDD" id="cd01392">
    <property type="entry name" value="HTH_LacI"/>
    <property type="match status" value="1"/>
</dbReference>
<keyword evidence="2 5" id="KW-0238">DNA-binding</keyword>
<feature type="domain" description="HTH lacI-type" evidence="4">
    <location>
        <begin position="4"/>
        <end position="58"/>
    </location>
</feature>
<dbReference type="Pfam" id="PF00356">
    <property type="entry name" value="LacI"/>
    <property type="match status" value="1"/>
</dbReference>
<comment type="caution">
    <text evidence="5">The sequence shown here is derived from an EMBL/GenBank/DDBJ whole genome shotgun (WGS) entry which is preliminary data.</text>
</comment>
<organism evidence="5 6">
    <name type="scientific">Sphingobacterium kitahiroshimense</name>
    <dbReference type="NCBI Taxonomy" id="470446"/>
    <lineage>
        <taxon>Bacteria</taxon>
        <taxon>Pseudomonadati</taxon>
        <taxon>Bacteroidota</taxon>
        <taxon>Sphingobacteriia</taxon>
        <taxon>Sphingobacteriales</taxon>
        <taxon>Sphingobacteriaceae</taxon>
        <taxon>Sphingobacterium</taxon>
    </lineage>
</organism>
<keyword evidence="3" id="KW-0804">Transcription</keyword>
<dbReference type="PROSITE" id="PS50932">
    <property type="entry name" value="HTH_LACI_2"/>
    <property type="match status" value="1"/>
</dbReference>
<dbReference type="Gene3D" id="3.40.50.2300">
    <property type="match status" value="2"/>
</dbReference>
<evidence type="ECO:0000259" key="4">
    <source>
        <dbReference type="PROSITE" id="PS50932"/>
    </source>
</evidence>
<evidence type="ECO:0000313" key="5">
    <source>
        <dbReference type="EMBL" id="MEN5378511.1"/>
    </source>
</evidence>
<dbReference type="PANTHER" id="PTHR30146">
    <property type="entry name" value="LACI-RELATED TRANSCRIPTIONAL REPRESSOR"/>
    <property type="match status" value="1"/>
</dbReference>
<dbReference type="PANTHER" id="PTHR30146:SF109">
    <property type="entry name" value="HTH-TYPE TRANSCRIPTIONAL REGULATOR GALS"/>
    <property type="match status" value="1"/>
</dbReference>
<name>A0ABV0BV17_9SPHI</name>
<proteinExistence type="predicted"/>
<dbReference type="Gene3D" id="1.10.260.40">
    <property type="entry name" value="lambda repressor-like DNA-binding domains"/>
    <property type="match status" value="1"/>
</dbReference>
<dbReference type="InterPro" id="IPR000843">
    <property type="entry name" value="HTH_LacI"/>
</dbReference>
<sequence length="341" mass="38350">MKRLTLKDIAKALNLSAPTISKALSDSYEINKETKEKIIAYAHEHNYQYNALARSLKTGKTNIIGVIVSTISNSFFSQILEGIEESSLFQKYNIIIMQSRESPAVEKKCIDILYSKGVDGILISPVSDSANLSYLQQLHNGNCPIVIFDRINNNLQTFKIGIDNKKAAQKATQELIDRNYSKILHITGVANGVTNERLLGFQEALKQNNIAFDDKKLLRCDLSQIQIVEEQILNKLEELKNDNKSPDAIFTATDLLTNRTIGLLAQQKIKIPSEIALIGFSNTNYAFSFNPPLTCISQPATRIGKLAFEKMIHILEFRLKKREIVYETIELDAAITIRESI</sequence>
<evidence type="ECO:0000256" key="3">
    <source>
        <dbReference type="ARBA" id="ARBA00023163"/>
    </source>
</evidence>
<evidence type="ECO:0000256" key="2">
    <source>
        <dbReference type="ARBA" id="ARBA00023125"/>
    </source>
</evidence>
<gene>
    <name evidence="5" type="ORF">ABE541_14705</name>
</gene>
<dbReference type="SUPFAM" id="SSF47413">
    <property type="entry name" value="lambda repressor-like DNA-binding domains"/>
    <property type="match status" value="1"/>
</dbReference>
<dbReference type="CDD" id="cd06267">
    <property type="entry name" value="PBP1_LacI_sugar_binding-like"/>
    <property type="match status" value="1"/>
</dbReference>
<dbReference type="Proteomes" id="UP001409291">
    <property type="component" value="Unassembled WGS sequence"/>
</dbReference>
<reference evidence="5 6" key="1">
    <citation type="submission" date="2024-04" db="EMBL/GenBank/DDBJ databases">
        <title>WGS of bacteria from Torrens River.</title>
        <authorList>
            <person name="Wyrsch E.R."/>
            <person name="Drigo B."/>
        </authorList>
    </citation>
    <scope>NUCLEOTIDE SEQUENCE [LARGE SCALE GENOMIC DNA]</scope>
    <source>
        <strain evidence="5 6">TWI391</strain>
    </source>
</reference>
<protein>
    <submittedName>
        <fullName evidence="5">LacI family DNA-binding transcriptional regulator</fullName>
    </submittedName>
</protein>
<dbReference type="EMBL" id="JBDJNQ010000006">
    <property type="protein sequence ID" value="MEN5378511.1"/>
    <property type="molecule type" value="Genomic_DNA"/>
</dbReference>